<feature type="region of interest" description="Disordered" evidence="1">
    <location>
        <begin position="81"/>
        <end position="154"/>
    </location>
</feature>
<feature type="compositionally biased region" description="Basic and acidic residues" evidence="1">
    <location>
        <begin position="97"/>
        <end position="111"/>
    </location>
</feature>
<protein>
    <submittedName>
        <fullName evidence="3">Uncharacterized protein</fullName>
    </submittedName>
</protein>
<accession>A0A5M9JKB6</accession>
<evidence type="ECO:0000256" key="1">
    <source>
        <dbReference type="SAM" id="MobiDB-lite"/>
    </source>
</evidence>
<feature type="transmembrane region" description="Helical" evidence="2">
    <location>
        <begin position="17"/>
        <end position="39"/>
    </location>
</feature>
<evidence type="ECO:0000313" key="4">
    <source>
        <dbReference type="Proteomes" id="UP000322873"/>
    </source>
</evidence>
<sequence length="154" mass="19009">MVSNIINEQLGLEVKRIWFYLWFCGGFEDIVFGLLIGVLKDRLIRFHIIEAEEWNRGVIYKYKHDTAERRREDYDFRESIEYEEQRNEQTSRQANANRKERRGEEREERKREERKRKERRRYIIEKKSNTHEIISLNRITSNKSNTERETPQNK</sequence>
<evidence type="ECO:0000256" key="2">
    <source>
        <dbReference type="SAM" id="Phobius"/>
    </source>
</evidence>
<keyword evidence="2" id="KW-1133">Transmembrane helix</keyword>
<evidence type="ECO:0000313" key="3">
    <source>
        <dbReference type="EMBL" id="KAA8568262.1"/>
    </source>
</evidence>
<dbReference type="Proteomes" id="UP000322873">
    <property type="component" value="Unassembled WGS sequence"/>
</dbReference>
<dbReference type="AlphaFoldDB" id="A0A5M9JKB6"/>
<feature type="compositionally biased region" description="Basic and acidic residues" evidence="1">
    <location>
        <begin position="121"/>
        <end position="130"/>
    </location>
</feature>
<reference evidence="3 4" key="1">
    <citation type="submission" date="2019-06" db="EMBL/GenBank/DDBJ databases">
        <title>Genome Sequence of the Brown Rot Fungal Pathogen Monilinia fructicola.</title>
        <authorList>
            <person name="De Miccolis Angelini R.M."/>
            <person name="Landi L."/>
            <person name="Abate D."/>
            <person name="Pollastro S."/>
            <person name="Romanazzi G."/>
            <person name="Faretra F."/>
        </authorList>
    </citation>
    <scope>NUCLEOTIDE SEQUENCE [LARGE SCALE GENOMIC DNA]</scope>
    <source>
        <strain evidence="3 4">Mfrc123</strain>
    </source>
</reference>
<keyword evidence="4" id="KW-1185">Reference proteome</keyword>
<keyword evidence="2" id="KW-0812">Transmembrane</keyword>
<keyword evidence="2" id="KW-0472">Membrane</keyword>
<comment type="caution">
    <text evidence="3">The sequence shown here is derived from an EMBL/GenBank/DDBJ whole genome shotgun (WGS) entry which is preliminary data.</text>
</comment>
<dbReference type="EMBL" id="VICG01000010">
    <property type="protein sequence ID" value="KAA8568262.1"/>
    <property type="molecule type" value="Genomic_DNA"/>
</dbReference>
<name>A0A5M9JKB6_MONFR</name>
<gene>
    <name evidence="3" type="ORF">EYC84_008641</name>
</gene>
<organism evidence="3 4">
    <name type="scientific">Monilinia fructicola</name>
    <name type="common">Brown rot fungus</name>
    <name type="synonym">Ciboria fructicola</name>
    <dbReference type="NCBI Taxonomy" id="38448"/>
    <lineage>
        <taxon>Eukaryota</taxon>
        <taxon>Fungi</taxon>
        <taxon>Dikarya</taxon>
        <taxon>Ascomycota</taxon>
        <taxon>Pezizomycotina</taxon>
        <taxon>Leotiomycetes</taxon>
        <taxon>Helotiales</taxon>
        <taxon>Sclerotiniaceae</taxon>
        <taxon>Monilinia</taxon>
    </lineage>
</organism>
<proteinExistence type="predicted"/>
<feature type="compositionally biased region" description="Basic and acidic residues" evidence="1">
    <location>
        <begin position="145"/>
        <end position="154"/>
    </location>
</feature>